<dbReference type="InterPro" id="IPR036770">
    <property type="entry name" value="Ankyrin_rpt-contain_sf"/>
</dbReference>
<name>A0A0J5L5K3_PLUGE</name>
<organism evidence="1 2">
    <name type="scientific">Pluralibacter gergoviae</name>
    <name type="common">Enterobacter gergoviae</name>
    <dbReference type="NCBI Taxonomy" id="61647"/>
    <lineage>
        <taxon>Bacteria</taxon>
        <taxon>Pseudomonadati</taxon>
        <taxon>Pseudomonadota</taxon>
        <taxon>Gammaproteobacteria</taxon>
        <taxon>Enterobacterales</taxon>
        <taxon>Enterobacteriaceae</taxon>
        <taxon>Pluralibacter</taxon>
    </lineage>
</organism>
<dbReference type="RefSeq" id="WP_048278783.1">
    <property type="nucleotide sequence ID" value="NZ_JBPAND010000001.1"/>
</dbReference>
<dbReference type="eggNOG" id="COG0666">
    <property type="taxonomic scope" value="Bacteria"/>
</dbReference>
<keyword evidence="2" id="KW-1185">Reference proteome</keyword>
<dbReference type="STRING" id="61647.LG71_22440"/>
<dbReference type="Proteomes" id="UP000036196">
    <property type="component" value="Unassembled WGS sequence"/>
</dbReference>
<dbReference type="Gene3D" id="1.25.40.20">
    <property type="entry name" value="Ankyrin repeat-containing domain"/>
    <property type="match status" value="1"/>
</dbReference>
<dbReference type="SUPFAM" id="SSF48403">
    <property type="entry name" value="Ankyrin repeat"/>
    <property type="match status" value="1"/>
</dbReference>
<dbReference type="PROSITE" id="PS51257">
    <property type="entry name" value="PROKAR_LIPOPROTEIN"/>
    <property type="match status" value="1"/>
</dbReference>
<reference evidence="1 2" key="1">
    <citation type="submission" date="2015-05" db="EMBL/GenBank/DDBJ databases">
        <title>Genome sequences of Pluralibacter gergoviae.</title>
        <authorList>
            <person name="Greninger A.L."/>
            <person name="Miller S."/>
        </authorList>
    </citation>
    <scope>NUCLEOTIDE SEQUENCE [LARGE SCALE GENOMIC DNA]</scope>
    <source>
        <strain evidence="1 2">JS81F13</strain>
    </source>
</reference>
<dbReference type="AlphaFoldDB" id="A0A0J5L5K3"/>
<protein>
    <submittedName>
        <fullName evidence="1">Uncharacterized protein</fullName>
    </submittedName>
</protein>
<proteinExistence type="predicted"/>
<evidence type="ECO:0000313" key="1">
    <source>
        <dbReference type="EMBL" id="KMK14085.1"/>
    </source>
</evidence>
<dbReference type="PATRIC" id="fig|61647.15.peg.5242"/>
<accession>A0A0J5L5K3</accession>
<sequence length="257" mass="28670">MNNIIRSIIIITALLLIQGCKKDMNYEPQDFFNGRQLEIAEAIFDGNENELQQKLPLLSKEELNAPAKEKMTLLFWAITNTTGDNATPKRAHMITSLIKSGADPLQPQPNMPGSPAEFAMKSDNAIWIKAMLDGGLSPDARDKLNNKPIIFQSIWAKNTETLETILDYGADINIRNSLGDTVLIDALDAHSYDHVILLLKRGADSSIRGSSGWTMGNQLQRYLNRDIGDPEDRKKLEEIKALLIRDGGTWPPESVEK</sequence>
<dbReference type="EMBL" id="LDZF01000008">
    <property type="protein sequence ID" value="KMK14085.1"/>
    <property type="molecule type" value="Genomic_DNA"/>
</dbReference>
<evidence type="ECO:0000313" key="2">
    <source>
        <dbReference type="Proteomes" id="UP000036196"/>
    </source>
</evidence>
<gene>
    <name evidence="1" type="ORF">ABW06_09415</name>
</gene>
<dbReference type="InterPro" id="IPR002110">
    <property type="entry name" value="Ankyrin_rpt"/>
</dbReference>
<comment type="caution">
    <text evidence="1">The sequence shown here is derived from an EMBL/GenBank/DDBJ whole genome shotgun (WGS) entry which is preliminary data.</text>
</comment>
<dbReference type="SMART" id="SM00248">
    <property type="entry name" value="ANK"/>
    <property type="match status" value="3"/>
</dbReference>